<evidence type="ECO:0000256" key="1">
    <source>
        <dbReference type="SAM" id="SignalP"/>
    </source>
</evidence>
<organism evidence="2 3">
    <name type="scientific">Candidatus Nomurabacteria bacterium CG1_02_43_90</name>
    <dbReference type="NCBI Taxonomy" id="1805281"/>
    <lineage>
        <taxon>Bacteria</taxon>
        <taxon>Candidatus Nomuraibacteriota</taxon>
    </lineage>
</organism>
<gene>
    <name evidence="2" type="ORF">AUJ77_03685</name>
</gene>
<dbReference type="EMBL" id="MNVN01000022">
    <property type="protein sequence ID" value="OIO30209.1"/>
    <property type="molecule type" value="Genomic_DNA"/>
</dbReference>
<feature type="chain" id="PRO_5013266902" description="Glycine zipper 2TM domain-containing protein" evidence="1">
    <location>
        <begin position="22"/>
        <end position="284"/>
    </location>
</feature>
<name>A0A1J4V4K0_9BACT</name>
<dbReference type="AlphaFoldDB" id="A0A1J4V4K0"/>
<feature type="signal peptide" evidence="1">
    <location>
        <begin position="1"/>
        <end position="21"/>
    </location>
</feature>
<evidence type="ECO:0008006" key="4">
    <source>
        <dbReference type="Google" id="ProtNLM"/>
    </source>
</evidence>
<proteinExistence type="predicted"/>
<accession>A0A1J4V4K0</accession>
<reference evidence="2 3" key="1">
    <citation type="journal article" date="2016" name="Environ. Microbiol.">
        <title>Genomic resolution of a cold subsurface aquifer community provides metabolic insights for novel microbes adapted to high CO concentrations.</title>
        <authorList>
            <person name="Probst A.J."/>
            <person name="Castelle C.J."/>
            <person name="Singh A."/>
            <person name="Brown C.T."/>
            <person name="Anantharaman K."/>
            <person name="Sharon I."/>
            <person name="Hug L.A."/>
            <person name="Burstein D."/>
            <person name="Emerson J.B."/>
            <person name="Thomas B.C."/>
            <person name="Banfield J.F."/>
        </authorList>
    </citation>
    <scope>NUCLEOTIDE SEQUENCE [LARGE SCALE GENOMIC DNA]</scope>
    <source>
        <strain evidence="2">CG1_02_43_90</strain>
    </source>
</reference>
<comment type="caution">
    <text evidence="2">The sequence shown here is derived from an EMBL/GenBank/DDBJ whole genome shotgun (WGS) entry which is preliminary data.</text>
</comment>
<dbReference type="Proteomes" id="UP000181992">
    <property type="component" value="Unassembled WGS sequence"/>
</dbReference>
<dbReference type="PROSITE" id="PS51257">
    <property type="entry name" value="PROKAR_LIPOPROTEIN"/>
    <property type="match status" value="1"/>
</dbReference>
<sequence length="284" mass="30291">MRNLMVVLIVTVMLSGCGGLATRDSSEQLGQQVSGAVAGGVVGDWLYHNVGRKGGTNPWPARIIGGAVGYGAVSTAQAKARCQQYGECGGSGQGQGASSYARVSRCGGLPEGRLWDPSPGKPDCSVVKPRDLTNNPCYASTGLISTNNCAVEGKQRSERIVANYYSQHPEEAAVDGYQFPSQQQGYQPQSLQNSRSGRGGNVFDLTVDSYLTSEVVHPRCQTGNYGHDAICLDQEAQTLDRKQTDCVEGHGPCRQNYGAFAGAYRDLASALQAEQYQLERGGHY</sequence>
<keyword evidence="1" id="KW-0732">Signal</keyword>
<protein>
    <recommendedName>
        <fullName evidence="4">Glycine zipper 2TM domain-containing protein</fullName>
    </recommendedName>
</protein>
<evidence type="ECO:0000313" key="2">
    <source>
        <dbReference type="EMBL" id="OIO30209.1"/>
    </source>
</evidence>
<evidence type="ECO:0000313" key="3">
    <source>
        <dbReference type="Proteomes" id="UP000181992"/>
    </source>
</evidence>